<comment type="caution">
    <text evidence="10">The sequence shown here is derived from an EMBL/GenBank/DDBJ whole genome shotgun (WGS) entry which is preliminary data.</text>
</comment>
<keyword evidence="3" id="KW-0067">ATP-binding</keyword>
<keyword evidence="10" id="KW-0808">Transferase</keyword>
<dbReference type="GO" id="GO:0047453">
    <property type="term" value="F:ATP-dependent NAD(P)H-hydrate dehydratase activity"/>
    <property type="evidence" value="ECO:0007669"/>
    <property type="project" value="UniProtKB-EC"/>
</dbReference>
<keyword evidence="6" id="KW-0456">Lyase</keyword>
<dbReference type="EMBL" id="QDEB01037935">
    <property type="protein sequence ID" value="RZC39040.1"/>
    <property type="molecule type" value="Genomic_DNA"/>
</dbReference>
<evidence type="ECO:0000259" key="9">
    <source>
        <dbReference type="PROSITE" id="PS51383"/>
    </source>
</evidence>
<evidence type="ECO:0000256" key="8">
    <source>
        <dbReference type="ARBA" id="ARBA00047472"/>
    </source>
</evidence>
<keyword evidence="5" id="KW-0520">NAD</keyword>
<dbReference type="PANTHER" id="PTHR12592:SF0">
    <property type="entry name" value="ATP-DEPENDENT (S)-NAD(P)H-HYDRATE DEHYDRATASE"/>
    <property type="match status" value="1"/>
</dbReference>
<keyword evidence="10" id="KW-0418">Kinase</keyword>
<organism evidence="10 11">
    <name type="scientific">Asbolus verrucosus</name>
    <name type="common">Desert ironclad beetle</name>
    <dbReference type="NCBI Taxonomy" id="1661398"/>
    <lineage>
        <taxon>Eukaryota</taxon>
        <taxon>Metazoa</taxon>
        <taxon>Ecdysozoa</taxon>
        <taxon>Arthropoda</taxon>
        <taxon>Hexapoda</taxon>
        <taxon>Insecta</taxon>
        <taxon>Pterygota</taxon>
        <taxon>Neoptera</taxon>
        <taxon>Endopterygota</taxon>
        <taxon>Coleoptera</taxon>
        <taxon>Polyphaga</taxon>
        <taxon>Cucujiformia</taxon>
        <taxon>Tenebrionidae</taxon>
        <taxon>Pimeliinae</taxon>
        <taxon>Asbolus</taxon>
    </lineage>
</organism>
<keyword evidence="4" id="KW-0521">NADP</keyword>
<sequence>MCKVRRKPLVIDADGLYYVSINPEILRDYPSPVILTPNIMEFARLIGSNGEGNKKEQSANFLALAKNITILCKGHDDEIFNREAHVTIREGGSGRRCGGQGDLLSGAVTTFLAWALEQLKPSSGSDNRPMVASFAACQLARSCNERAFAKNKRSMTCTDMIREIHPAFDELFERR</sequence>
<evidence type="ECO:0000313" key="11">
    <source>
        <dbReference type="Proteomes" id="UP000292052"/>
    </source>
</evidence>
<dbReference type="Pfam" id="PF01256">
    <property type="entry name" value="Carb_kinase"/>
    <property type="match status" value="1"/>
</dbReference>
<dbReference type="GO" id="GO:0005524">
    <property type="term" value="F:ATP binding"/>
    <property type="evidence" value="ECO:0007669"/>
    <property type="project" value="UniProtKB-KW"/>
</dbReference>
<accession>A0A482W1R8</accession>
<dbReference type="Proteomes" id="UP000292052">
    <property type="component" value="Unassembled WGS sequence"/>
</dbReference>
<dbReference type="GO" id="GO:0110051">
    <property type="term" value="P:metabolite repair"/>
    <property type="evidence" value="ECO:0007669"/>
    <property type="project" value="TreeGrafter"/>
</dbReference>
<evidence type="ECO:0000256" key="7">
    <source>
        <dbReference type="ARBA" id="ARBA00029804"/>
    </source>
</evidence>
<name>A0A482W1R8_ASBVE</name>
<gene>
    <name evidence="10" type="ORF">BDFB_013017</name>
</gene>
<dbReference type="SUPFAM" id="SSF53613">
    <property type="entry name" value="Ribokinase-like"/>
    <property type="match status" value="1"/>
</dbReference>
<evidence type="ECO:0000256" key="6">
    <source>
        <dbReference type="ARBA" id="ARBA00023239"/>
    </source>
</evidence>
<dbReference type="InterPro" id="IPR000631">
    <property type="entry name" value="CARKD"/>
</dbReference>
<protein>
    <recommendedName>
        <fullName evidence="1">ATP-dependent NAD(P)H-hydrate dehydratase</fullName>
        <ecNumber evidence="1">4.2.1.93</ecNumber>
    </recommendedName>
    <alternativeName>
        <fullName evidence="7">NAD(P)HX dehydratase</fullName>
    </alternativeName>
</protein>
<keyword evidence="11" id="KW-1185">Reference proteome</keyword>
<dbReference type="EC" id="4.2.1.93" evidence="1"/>
<dbReference type="PANTHER" id="PTHR12592">
    <property type="entry name" value="ATP-DEPENDENT (S)-NAD(P)H-HYDRATE DEHYDRATASE FAMILY MEMBER"/>
    <property type="match status" value="1"/>
</dbReference>
<reference evidence="10 11" key="1">
    <citation type="submission" date="2017-03" db="EMBL/GenBank/DDBJ databases">
        <title>Genome of the blue death feigning beetle - Asbolus verrucosus.</title>
        <authorList>
            <person name="Rider S.D."/>
        </authorList>
    </citation>
    <scope>NUCLEOTIDE SEQUENCE [LARGE SCALE GENOMIC DNA]</scope>
    <source>
        <strain evidence="10">Butters</strain>
        <tissue evidence="10">Head and leg muscle</tissue>
    </source>
</reference>
<evidence type="ECO:0000256" key="4">
    <source>
        <dbReference type="ARBA" id="ARBA00022857"/>
    </source>
</evidence>
<dbReference type="Gene3D" id="3.40.1190.20">
    <property type="match status" value="1"/>
</dbReference>
<dbReference type="InterPro" id="IPR029056">
    <property type="entry name" value="Ribokinase-like"/>
</dbReference>
<feature type="domain" description="YjeF C-terminal" evidence="9">
    <location>
        <begin position="1"/>
        <end position="171"/>
    </location>
</feature>
<dbReference type="OrthoDB" id="8110916at2759"/>
<keyword evidence="2" id="KW-0547">Nucleotide-binding</keyword>
<dbReference type="AlphaFoldDB" id="A0A482W1R8"/>
<evidence type="ECO:0000256" key="5">
    <source>
        <dbReference type="ARBA" id="ARBA00023027"/>
    </source>
</evidence>
<proteinExistence type="predicted"/>
<evidence type="ECO:0000256" key="1">
    <source>
        <dbReference type="ARBA" id="ARBA00013249"/>
    </source>
</evidence>
<comment type="catalytic activity">
    <reaction evidence="8">
        <text>(6S)-NADPHX + ATP = ADP + phosphate + NADPH + H(+)</text>
        <dbReference type="Rhea" id="RHEA:32231"/>
        <dbReference type="ChEBI" id="CHEBI:15378"/>
        <dbReference type="ChEBI" id="CHEBI:30616"/>
        <dbReference type="ChEBI" id="CHEBI:43474"/>
        <dbReference type="ChEBI" id="CHEBI:57783"/>
        <dbReference type="ChEBI" id="CHEBI:64076"/>
        <dbReference type="ChEBI" id="CHEBI:456216"/>
        <dbReference type="EC" id="4.2.1.93"/>
    </reaction>
</comment>
<dbReference type="GO" id="GO:0016301">
    <property type="term" value="F:kinase activity"/>
    <property type="evidence" value="ECO:0007669"/>
    <property type="project" value="UniProtKB-KW"/>
</dbReference>
<evidence type="ECO:0000313" key="10">
    <source>
        <dbReference type="EMBL" id="RZC39040.1"/>
    </source>
</evidence>
<evidence type="ECO:0000256" key="2">
    <source>
        <dbReference type="ARBA" id="ARBA00022741"/>
    </source>
</evidence>
<dbReference type="PROSITE" id="PS51383">
    <property type="entry name" value="YJEF_C_3"/>
    <property type="match status" value="1"/>
</dbReference>
<dbReference type="STRING" id="1661398.A0A482W1R8"/>
<dbReference type="CDD" id="cd01171">
    <property type="entry name" value="YXKO-related"/>
    <property type="match status" value="1"/>
</dbReference>
<evidence type="ECO:0000256" key="3">
    <source>
        <dbReference type="ARBA" id="ARBA00022840"/>
    </source>
</evidence>